<dbReference type="SUPFAM" id="SSF55874">
    <property type="entry name" value="ATPase domain of HSP90 chaperone/DNA topoisomerase II/histidine kinase"/>
    <property type="match status" value="1"/>
</dbReference>
<organism evidence="13">
    <name type="scientific">Candidatus Thiocaldithrix dubininis</name>
    <dbReference type="NCBI Taxonomy" id="3080823"/>
    <lineage>
        <taxon>Bacteria</taxon>
        <taxon>Pseudomonadati</taxon>
        <taxon>Pseudomonadota</taxon>
        <taxon>Gammaproteobacteria</taxon>
        <taxon>Thiotrichales</taxon>
        <taxon>Thiotrichaceae</taxon>
        <taxon>Candidatus Thiocaldithrix</taxon>
    </lineage>
</organism>
<comment type="subunit">
    <text evidence="9">At low DSF concentrations, interacts with RpfF.</text>
</comment>
<evidence type="ECO:0000313" key="13">
    <source>
        <dbReference type="EMBL" id="WGZ91154.1"/>
    </source>
</evidence>
<accession>A0AA95KEQ7</accession>
<dbReference type="Pfam" id="PF00512">
    <property type="entry name" value="HisKA"/>
    <property type="match status" value="1"/>
</dbReference>
<evidence type="ECO:0000256" key="4">
    <source>
        <dbReference type="ARBA" id="ARBA00022679"/>
    </source>
</evidence>
<evidence type="ECO:0000256" key="11">
    <source>
        <dbReference type="SAM" id="Coils"/>
    </source>
</evidence>
<dbReference type="GO" id="GO:0005524">
    <property type="term" value="F:ATP binding"/>
    <property type="evidence" value="ECO:0007669"/>
    <property type="project" value="UniProtKB-KW"/>
</dbReference>
<evidence type="ECO:0000256" key="10">
    <source>
        <dbReference type="ARBA" id="ARBA00068150"/>
    </source>
</evidence>
<evidence type="ECO:0000256" key="6">
    <source>
        <dbReference type="ARBA" id="ARBA00022777"/>
    </source>
</evidence>
<keyword evidence="6" id="KW-0418">Kinase</keyword>
<dbReference type="PROSITE" id="PS50109">
    <property type="entry name" value="HIS_KIN"/>
    <property type="match status" value="1"/>
</dbReference>
<dbReference type="InterPro" id="IPR036890">
    <property type="entry name" value="HATPase_C_sf"/>
</dbReference>
<dbReference type="PANTHER" id="PTHR45339">
    <property type="entry name" value="HYBRID SIGNAL TRANSDUCTION HISTIDINE KINASE J"/>
    <property type="match status" value="1"/>
</dbReference>
<comment type="catalytic activity">
    <reaction evidence="1">
        <text>ATP + protein L-histidine = ADP + protein N-phospho-L-histidine.</text>
        <dbReference type="EC" id="2.7.13.3"/>
    </reaction>
</comment>
<dbReference type="InterPro" id="IPR036097">
    <property type="entry name" value="HisK_dim/P_sf"/>
</dbReference>
<reference evidence="13" key="2">
    <citation type="submission" date="2023-04" db="EMBL/GenBank/DDBJ databases">
        <authorList>
            <person name="Beletskiy A.V."/>
            <person name="Mardanov A.V."/>
            <person name="Ravin N.V."/>
        </authorList>
    </citation>
    <scope>NUCLEOTIDE SEQUENCE</scope>
    <source>
        <strain evidence="13">GKL-01</strain>
    </source>
</reference>
<gene>
    <name evidence="13" type="ORF">QJT80_01480</name>
</gene>
<keyword evidence="8" id="KW-0902">Two-component regulatory system</keyword>
<evidence type="ECO:0000256" key="8">
    <source>
        <dbReference type="ARBA" id="ARBA00023012"/>
    </source>
</evidence>
<dbReference type="SMART" id="SM00387">
    <property type="entry name" value="HATPase_c"/>
    <property type="match status" value="1"/>
</dbReference>
<evidence type="ECO:0000256" key="5">
    <source>
        <dbReference type="ARBA" id="ARBA00022741"/>
    </source>
</evidence>
<feature type="domain" description="Histidine kinase" evidence="12">
    <location>
        <begin position="80"/>
        <end position="298"/>
    </location>
</feature>
<dbReference type="Gene3D" id="1.10.287.130">
    <property type="match status" value="1"/>
</dbReference>
<dbReference type="FunFam" id="3.30.565.10:FF:000010">
    <property type="entry name" value="Sensor histidine kinase RcsC"/>
    <property type="match status" value="1"/>
</dbReference>
<dbReference type="EMBL" id="CP124755">
    <property type="protein sequence ID" value="WGZ91154.1"/>
    <property type="molecule type" value="Genomic_DNA"/>
</dbReference>
<dbReference type="EC" id="2.7.13.3" evidence="2"/>
<evidence type="ECO:0000256" key="9">
    <source>
        <dbReference type="ARBA" id="ARBA00064003"/>
    </source>
</evidence>
<keyword evidence="4" id="KW-0808">Transferase</keyword>
<keyword evidence="5" id="KW-0547">Nucleotide-binding</keyword>
<dbReference type="AlphaFoldDB" id="A0AA95KEQ7"/>
<reference evidence="13" key="1">
    <citation type="journal article" date="2023" name="Int. J. Mol. Sci.">
        <title>Metagenomics Revealed a New Genus 'Candidatus Thiocaldithrix dubininis' gen. nov., sp. nov. and a New Species 'Candidatus Thiothrix putei' sp. nov. in the Family Thiotrichaceae, Some Members of Which Have Traits of Both Na+- and H+-Motive Energetics.</title>
        <authorList>
            <person name="Ravin N.V."/>
            <person name="Muntyan M.S."/>
            <person name="Smolyakov D.D."/>
            <person name="Rudenko T.S."/>
            <person name="Beletsky A.V."/>
            <person name="Mardanov A.V."/>
            <person name="Grabovich M.Y."/>
        </authorList>
    </citation>
    <scope>NUCLEOTIDE SEQUENCE</scope>
    <source>
        <strain evidence="13">GKL-01</strain>
    </source>
</reference>
<dbReference type="InterPro" id="IPR004358">
    <property type="entry name" value="Sig_transdc_His_kin-like_C"/>
</dbReference>
<dbReference type="InterPro" id="IPR003661">
    <property type="entry name" value="HisK_dim/P_dom"/>
</dbReference>
<dbReference type="Proteomes" id="UP001300672">
    <property type="component" value="Chromosome"/>
</dbReference>
<dbReference type="CDD" id="cd00082">
    <property type="entry name" value="HisKA"/>
    <property type="match status" value="1"/>
</dbReference>
<evidence type="ECO:0000256" key="3">
    <source>
        <dbReference type="ARBA" id="ARBA00022553"/>
    </source>
</evidence>
<dbReference type="PRINTS" id="PR00344">
    <property type="entry name" value="BCTRLSENSOR"/>
</dbReference>
<dbReference type="CDD" id="cd16922">
    <property type="entry name" value="HATPase_EvgS-ArcB-TorS-like"/>
    <property type="match status" value="1"/>
</dbReference>
<keyword evidence="11" id="KW-0175">Coiled coil</keyword>
<keyword evidence="7 13" id="KW-0067">ATP-binding</keyword>
<evidence type="ECO:0000259" key="12">
    <source>
        <dbReference type="PROSITE" id="PS50109"/>
    </source>
</evidence>
<dbReference type="Pfam" id="PF02518">
    <property type="entry name" value="HATPase_c"/>
    <property type="match status" value="1"/>
</dbReference>
<dbReference type="KEGG" id="tdu:QJT80_01480"/>
<dbReference type="GO" id="GO:0000155">
    <property type="term" value="F:phosphorelay sensor kinase activity"/>
    <property type="evidence" value="ECO:0007669"/>
    <property type="project" value="InterPro"/>
</dbReference>
<dbReference type="PANTHER" id="PTHR45339:SF1">
    <property type="entry name" value="HYBRID SIGNAL TRANSDUCTION HISTIDINE KINASE J"/>
    <property type="match status" value="1"/>
</dbReference>
<feature type="coiled-coil region" evidence="11">
    <location>
        <begin position="7"/>
        <end position="59"/>
    </location>
</feature>
<name>A0AA95KEQ7_9GAMM</name>
<sequence>MTPLSDLERLQRRLERERLARQQAEQLLEEKSLELYRTNQELRELANSLEAQVANRTHELVIARDQALSANRAKSTFLATMSHEIRTPMNGIIGMATLLRDTELEAYQARQVDTILQSAQALLGIINDILDISRLDAGKLSLIQEEFKLNDTISSILETLWVIANQKHLELFALIDPQTPNILFGDALRLRQILLNLIGNAIKFTTKGQIIIRIAPLANTKTLHIEIQDSGIGIPEDKQHALFHAFSQINQHDQHNSSGTGLGLVICQRLVDLMGGKIGVHSIPQQGSTFWFDVPIMPTVAHNVSLPNLAMHCLVLMQPLHHAQLVVQQLRNIGANAYAVDNLFDAKQWLKQNQIEWLLFQDTNFSSETQQHFQDFLKSLHKLPYMIKTCDFTPQTHTGGCA</sequence>
<dbReference type="FunFam" id="1.10.287.130:FF:000002">
    <property type="entry name" value="Two-component osmosensing histidine kinase"/>
    <property type="match status" value="1"/>
</dbReference>
<evidence type="ECO:0000256" key="7">
    <source>
        <dbReference type="ARBA" id="ARBA00022840"/>
    </source>
</evidence>
<dbReference type="SUPFAM" id="SSF47384">
    <property type="entry name" value="Homodimeric domain of signal transducing histidine kinase"/>
    <property type="match status" value="1"/>
</dbReference>
<evidence type="ECO:0000256" key="1">
    <source>
        <dbReference type="ARBA" id="ARBA00000085"/>
    </source>
</evidence>
<dbReference type="Gene3D" id="3.30.565.10">
    <property type="entry name" value="Histidine kinase-like ATPase, C-terminal domain"/>
    <property type="match status" value="1"/>
</dbReference>
<keyword evidence="3" id="KW-0597">Phosphoprotein</keyword>
<dbReference type="SMART" id="SM00388">
    <property type="entry name" value="HisKA"/>
    <property type="match status" value="1"/>
</dbReference>
<proteinExistence type="predicted"/>
<evidence type="ECO:0000256" key="2">
    <source>
        <dbReference type="ARBA" id="ARBA00012438"/>
    </source>
</evidence>
<dbReference type="InterPro" id="IPR003594">
    <property type="entry name" value="HATPase_dom"/>
</dbReference>
<dbReference type="InterPro" id="IPR005467">
    <property type="entry name" value="His_kinase_dom"/>
</dbReference>
<protein>
    <recommendedName>
        <fullName evidence="10">Sensory/regulatory protein RpfC</fullName>
        <ecNumber evidence="2">2.7.13.3</ecNumber>
    </recommendedName>
</protein>